<comment type="caution">
    <text evidence="1">The sequence shown here is derived from an EMBL/GenBank/DDBJ whole genome shotgun (WGS) entry which is preliminary data.</text>
</comment>
<dbReference type="EMBL" id="VSRR010003775">
    <property type="protein sequence ID" value="MPC37405.1"/>
    <property type="molecule type" value="Genomic_DNA"/>
</dbReference>
<organism evidence="1 2">
    <name type="scientific">Portunus trituberculatus</name>
    <name type="common">Swimming crab</name>
    <name type="synonym">Neptunus trituberculatus</name>
    <dbReference type="NCBI Taxonomy" id="210409"/>
    <lineage>
        <taxon>Eukaryota</taxon>
        <taxon>Metazoa</taxon>
        <taxon>Ecdysozoa</taxon>
        <taxon>Arthropoda</taxon>
        <taxon>Crustacea</taxon>
        <taxon>Multicrustacea</taxon>
        <taxon>Malacostraca</taxon>
        <taxon>Eumalacostraca</taxon>
        <taxon>Eucarida</taxon>
        <taxon>Decapoda</taxon>
        <taxon>Pleocyemata</taxon>
        <taxon>Brachyura</taxon>
        <taxon>Eubrachyura</taxon>
        <taxon>Portunoidea</taxon>
        <taxon>Portunidae</taxon>
        <taxon>Portuninae</taxon>
        <taxon>Portunus</taxon>
    </lineage>
</organism>
<sequence length="74" mass="8271">MCAVVLCGVAVSRREKEERGRRGELDRGTLNIGNVSEHQGWITLTAFLPLPNFSLKENKGASQDCYYSFVLLKP</sequence>
<name>A0A5B7EVD9_PORTR</name>
<reference evidence="1 2" key="1">
    <citation type="submission" date="2019-05" db="EMBL/GenBank/DDBJ databases">
        <title>Another draft genome of Portunus trituberculatus and its Hox gene families provides insights of decapod evolution.</title>
        <authorList>
            <person name="Jeong J.-H."/>
            <person name="Song I."/>
            <person name="Kim S."/>
            <person name="Choi T."/>
            <person name="Kim D."/>
            <person name="Ryu S."/>
            <person name="Kim W."/>
        </authorList>
    </citation>
    <scope>NUCLEOTIDE SEQUENCE [LARGE SCALE GENOMIC DNA]</scope>
    <source>
        <tissue evidence="1">Muscle</tissue>
    </source>
</reference>
<evidence type="ECO:0000313" key="2">
    <source>
        <dbReference type="Proteomes" id="UP000324222"/>
    </source>
</evidence>
<proteinExistence type="predicted"/>
<accession>A0A5B7EVD9</accession>
<dbReference type="Proteomes" id="UP000324222">
    <property type="component" value="Unassembled WGS sequence"/>
</dbReference>
<dbReference type="AlphaFoldDB" id="A0A5B7EVD9"/>
<evidence type="ECO:0000313" key="1">
    <source>
        <dbReference type="EMBL" id="MPC37405.1"/>
    </source>
</evidence>
<keyword evidence="2" id="KW-1185">Reference proteome</keyword>
<protein>
    <submittedName>
        <fullName evidence="1">Uncharacterized protein</fullName>
    </submittedName>
</protein>
<gene>
    <name evidence="1" type="ORF">E2C01_030882</name>
</gene>